<dbReference type="PROSITE" id="PS50956">
    <property type="entry name" value="HTH_ASNC_2"/>
    <property type="match status" value="1"/>
</dbReference>
<sequence length="162" mass="17221">MRIDRLDADLIRLLTETPQLPVLECARRLGVARGTVTSRLARLHEAGVIEGIVPRVDPGGFGYGLVAFCLVEIDQKIGHDEVAAALADAVPEIIDMYTVTGASDMQLRLAAHDAEQLQDVLDRVALVPGVARTASSIAMRTHLSNRTLPLVDHVAGGPGASV</sequence>
<dbReference type="EMBL" id="CP082781">
    <property type="protein sequence ID" value="UGS26756.1"/>
    <property type="molecule type" value="Genomic_DNA"/>
</dbReference>
<dbReference type="InterPro" id="IPR036390">
    <property type="entry name" value="WH_DNA-bd_sf"/>
</dbReference>
<dbReference type="InterPro" id="IPR011991">
    <property type="entry name" value="ArsR-like_HTH"/>
</dbReference>
<feature type="domain" description="HTH asnC-type" evidence="4">
    <location>
        <begin position="3"/>
        <end position="64"/>
    </location>
</feature>
<evidence type="ECO:0000313" key="6">
    <source>
        <dbReference type="Proteomes" id="UP001199642"/>
    </source>
</evidence>
<dbReference type="InterPro" id="IPR019887">
    <property type="entry name" value="Tscrpt_reg_AsnC/Lrp_C"/>
</dbReference>
<protein>
    <submittedName>
        <fullName evidence="5">Lrp/AsnC family transcriptional regulator</fullName>
    </submittedName>
</protein>
<dbReference type="SUPFAM" id="SSF54909">
    <property type="entry name" value="Dimeric alpha+beta barrel"/>
    <property type="match status" value="1"/>
</dbReference>
<keyword evidence="3" id="KW-0804">Transcription</keyword>
<dbReference type="Pfam" id="PF01037">
    <property type="entry name" value="AsnC_trans_reg"/>
    <property type="match status" value="1"/>
</dbReference>
<dbReference type="PANTHER" id="PTHR30154:SF34">
    <property type="entry name" value="TRANSCRIPTIONAL REGULATOR AZLB"/>
    <property type="match status" value="1"/>
</dbReference>
<evidence type="ECO:0000313" key="5">
    <source>
        <dbReference type="EMBL" id="UGS26756.1"/>
    </source>
</evidence>
<dbReference type="PRINTS" id="PR00033">
    <property type="entry name" value="HTHASNC"/>
</dbReference>
<keyword evidence="6" id="KW-1185">Reference proteome</keyword>
<dbReference type="InterPro" id="IPR000485">
    <property type="entry name" value="AsnC-type_HTH_dom"/>
</dbReference>
<accession>A0ABY3RVL7</accession>
<dbReference type="Pfam" id="PF13412">
    <property type="entry name" value="HTH_24"/>
    <property type="match status" value="1"/>
</dbReference>
<reference evidence="5 6" key="1">
    <citation type="submission" date="2023-01" db="EMBL/GenBank/DDBJ databases">
        <title>Characterization of estradiol degrading bacteria Microbacterium sp. MZT7 and reveal degrading genes through genome analysis.</title>
        <authorList>
            <person name="Hao P."/>
            <person name="Gao Y."/>
        </authorList>
    </citation>
    <scope>NUCLEOTIDE SEQUENCE [LARGE SCALE GENOMIC DNA]</scope>
    <source>
        <strain evidence="5 6">MZT7</strain>
    </source>
</reference>
<evidence type="ECO:0000256" key="2">
    <source>
        <dbReference type="ARBA" id="ARBA00023125"/>
    </source>
</evidence>
<dbReference type="InterPro" id="IPR036388">
    <property type="entry name" value="WH-like_DNA-bd_sf"/>
</dbReference>
<name>A0ABY3RVL7_9MICO</name>
<dbReference type="RefSeq" id="WP_067248231.1">
    <property type="nucleotide sequence ID" value="NZ_CP082781.1"/>
</dbReference>
<dbReference type="Proteomes" id="UP001199642">
    <property type="component" value="Chromosome"/>
</dbReference>
<organism evidence="5 6">
    <name type="scientific">Microbacterium resistens</name>
    <dbReference type="NCBI Taxonomy" id="156977"/>
    <lineage>
        <taxon>Bacteria</taxon>
        <taxon>Bacillati</taxon>
        <taxon>Actinomycetota</taxon>
        <taxon>Actinomycetes</taxon>
        <taxon>Micrococcales</taxon>
        <taxon>Microbacteriaceae</taxon>
        <taxon>Microbacterium</taxon>
    </lineage>
</organism>
<dbReference type="Gene3D" id="3.30.70.920">
    <property type="match status" value="1"/>
</dbReference>
<evidence type="ECO:0000256" key="3">
    <source>
        <dbReference type="ARBA" id="ARBA00023163"/>
    </source>
</evidence>
<dbReference type="InterPro" id="IPR011008">
    <property type="entry name" value="Dimeric_a/b-barrel"/>
</dbReference>
<dbReference type="PANTHER" id="PTHR30154">
    <property type="entry name" value="LEUCINE-RESPONSIVE REGULATORY PROTEIN"/>
    <property type="match status" value="1"/>
</dbReference>
<dbReference type="CDD" id="cd00090">
    <property type="entry name" value="HTH_ARSR"/>
    <property type="match status" value="1"/>
</dbReference>
<dbReference type="InterPro" id="IPR019888">
    <property type="entry name" value="Tscrpt_reg_AsnC-like"/>
</dbReference>
<dbReference type="SMART" id="SM00344">
    <property type="entry name" value="HTH_ASNC"/>
    <property type="match status" value="1"/>
</dbReference>
<keyword evidence="1" id="KW-0805">Transcription regulation</keyword>
<dbReference type="SUPFAM" id="SSF46785">
    <property type="entry name" value="Winged helix' DNA-binding domain"/>
    <property type="match status" value="1"/>
</dbReference>
<keyword evidence="2" id="KW-0238">DNA-binding</keyword>
<evidence type="ECO:0000259" key="4">
    <source>
        <dbReference type="PROSITE" id="PS50956"/>
    </source>
</evidence>
<proteinExistence type="predicted"/>
<evidence type="ECO:0000256" key="1">
    <source>
        <dbReference type="ARBA" id="ARBA00023015"/>
    </source>
</evidence>
<dbReference type="Gene3D" id="1.10.10.10">
    <property type="entry name" value="Winged helix-like DNA-binding domain superfamily/Winged helix DNA-binding domain"/>
    <property type="match status" value="1"/>
</dbReference>
<gene>
    <name evidence="5" type="ORF">K8F61_00510</name>
</gene>